<dbReference type="AlphaFoldDB" id="A0AAW0U9D2"/>
<dbReference type="PANTHER" id="PTHR31410">
    <property type="entry name" value="TRANSMEMBRANE PROTEIN 246"/>
    <property type="match status" value="1"/>
</dbReference>
<keyword evidence="1" id="KW-1133">Transmembrane helix</keyword>
<sequence length="391" mass="45711">MVCTFILSVWSGEETEPCRCKMQENMMGRMTLRGNGLVDKIYSLFYQEDPLRNQEVEVVKREHRRRGVKEYLQETDEHESLSFHRSLFKEPLDNLIVVIAKQPQHEEDKLLSQSVTEVDRNIRFQRLYHNGLVICNASRTSFEELRQLSDFYPVVQAENTTTWKLFNKEETIRHDFMDCIRQGQRLAKFKYLTLIRDVMVPYSGFLETLNQLLNLRLTHETVRGELVERGTPWLFLHLHEPVPLRQYDLSGECLWELLLLAITGGLLFYTVFRYLEGPSLPVFMRITYTFYGALYFVTFAVVVGRPYITELRRFAACFYRVYDPPEPIHFSAITFPSSSLQPLLQQLSTLRCSLYSPFHEALDHMVNTLECPGFVASPSFVSYAVRNPVPS</sequence>
<dbReference type="Proteomes" id="UP001487740">
    <property type="component" value="Unassembled WGS sequence"/>
</dbReference>
<evidence type="ECO:0000256" key="1">
    <source>
        <dbReference type="SAM" id="Phobius"/>
    </source>
</evidence>
<dbReference type="InterPro" id="IPR029675">
    <property type="entry name" value="PGAP4"/>
</dbReference>
<evidence type="ECO:0000313" key="3">
    <source>
        <dbReference type="Proteomes" id="UP001487740"/>
    </source>
</evidence>
<keyword evidence="1" id="KW-0472">Membrane</keyword>
<protein>
    <submittedName>
        <fullName evidence="2">Uncharacterized protein</fullName>
    </submittedName>
</protein>
<dbReference type="GO" id="GO:0006506">
    <property type="term" value="P:GPI anchor biosynthetic process"/>
    <property type="evidence" value="ECO:0007669"/>
    <property type="project" value="InterPro"/>
</dbReference>
<comment type="caution">
    <text evidence="2">The sequence shown here is derived from an EMBL/GenBank/DDBJ whole genome shotgun (WGS) entry which is preliminary data.</text>
</comment>
<dbReference type="GO" id="GO:0016757">
    <property type="term" value="F:glycosyltransferase activity"/>
    <property type="evidence" value="ECO:0007669"/>
    <property type="project" value="InterPro"/>
</dbReference>
<dbReference type="EMBL" id="JARAKH010000017">
    <property type="protein sequence ID" value="KAK8395868.1"/>
    <property type="molecule type" value="Genomic_DNA"/>
</dbReference>
<feature type="transmembrane region" description="Helical" evidence="1">
    <location>
        <begin position="286"/>
        <end position="304"/>
    </location>
</feature>
<name>A0AAW0U9D2_SCYPA</name>
<accession>A0AAW0U9D2</accession>
<dbReference type="GO" id="GO:0000139">
    <property type="term" value="C:Golgi membrane"/>
    <property type="evidence" value="ECO:0007669"/>
    <property type="project" value="InterPro"/>
</dbReference>
<reference evidence="2 3" key="1">
    <citation type="submission" date="2023-03" db="EMBL/GenBank/DDBJ databases">
        <title>High-quality genome of Scylla paramamosain provides insights in environmental adaptation.</title>
        <authorList>
            <person name="Zhang L."/>
        </authorList>
    </citation>
    <scope>NUCLEOTIDE SEQUENCE [LARGE SCALE GENOMIC DNA]</scope>
    <source>
        <strain evidence="2">LZ_2023a</strain>
        <tissue evidence="2">Muscle</tissue>
    </source>
</reference>
<keyword evidence="1" id="KW-0812">Transmembrane</keyword>
<evidence type="ECO:0000313" key="2">
    <source>
        <dbReference type="EMBL" id="KAK8395868.1"/>
    </source>
</evidence>
<gene>
    <name evidence="2" type="ORF">O3P69_005761</name>
</gene>
<proteinExistence type="predicted"/>
<organism evidence="2 3">
    <name type="scientific">Scylla paramamosain</name>
    <name type="common">Mud crab</name>
    <dbReference type="NCBI Taxonomy" id="85552"/>
    <lineage>
        <taxon>Eukaryota</taxon>
        <taxon>Metazoa</taxon>
        <taxon>Ecdysozoa</taxon>
        <taxon>Arthropoda</taxon>
        <taxon>Crustacea</taxon>
        <taxon>Multicrustacea</taxon>
        <taxon>Malacostraca</taxon>
        <taxon>Eumalacostraca</taxon>
        <taxon>Eucarida</taxon>
        <taxon>Decapoda</taxon>
        <taxon>Pleocyemata</taxon>
        <taxon>Brachyura</taxon>
        <taxon>Eubrachyura</taxon>
        <taxon>Portunoidea</taxon>
        <taxon>Portunidae</taxon>
        <taxon>Portuninae</taxon>
        <taxon>Scylla</taxon>
    </lineage>
</organism>
<keyword evidence="3" id="KW-1185">Reference proteome</keyword>
<feature type="transmembrane region" description="Helical" evidence="1">
    <location>
        <begin position="253"/>
        <end position="274"/>
    </location>
</feature>
<dbReference type="PANTHER" id="PTHR31410:SF1">
    <property type="entry name" value="POST-GPI ATTACHMENT TO PROTEINS FACTOR 4"/>
    <property type="match status" value="1"/>
</dbReference>